<feature type="domain" description="Cation-transporting P-type ATPase N-terminal" evidence="24">
    <location>
        <begin position="35"/>
        <end position="109"/>
    </location>
</feature>
<dbReference type="GO" id="GO:0016887">
    <property type="term" value="F:ATP hydrolysis activity"/>
    <property type="evidence" value="ECO:0007669"/>
    <property type="project" value="InterPro"/>
</dbReference>
<evidence type="ECO:0000256" key="8">
    <source>
        <dbReference type="ARBA" id="ARBA00022741"/>
    </source>
</evidence>
<dbReference type="OrthoDB" id="3352408at2759"/>
<feature type="region of interest" description="Disordered" evidence="22">
    <location>
        <begin position="1075"/>
        <end position="1106"/>
    </location>
</feature>
<evidence type="ECO:0000256" key="21">
    <source>
        <dbReference type="ARBA" id="ARBA00049499"/>
    </source>
</evidence>
<organism evidence="25 26">
    <name type="scientific">Tilletiaria anomala (strain ATCC 24038 / CBS 436.72 / UBC 951)</name>
    <dbReference type="NCBI Taxonomy" id="1037660"/>
    <lineage>
        <taxon>Eukaryota</taxon>
        <taxon>Fungi</taxon>
        <taxon>Dikarya</taxon>
        <taxon>Basidiomycota</taxon>
        <taxon>Ustilaginomycotina</taxon>
        <taxon>Exobasidiomycetes</taxon>
        <taxon>Georgefischeriales</taxon>
        <taxon>Tilletiariaceae</taxon>
        <taxon>Tilletiaria</taxon>
    </lineage>
</organism>
<evidence type="ECO:0000256" key="16">
    <source>
        <dbReference type="ARBA" id="ARBA00023136"/>
    </source>
</evidence>
<keyword evidence="14" id="KW-0915">Sodium</keyword>
<comment type="cofactor">
    <cofactor evidence="1">
        <name>Mg(2+)</name>
        <dbReference type="ChEBI" id="CHEBI:18420"/>
    </cofactor>
</comment>
<evidence type="ECO:0000256" key="2">
    <source>
        <dbReference type="ARBA" id="ARBA00004651"/>
    </source>
</evidence>
<dbReference type="EC" id="7.2.2.3" evidence="19"/>
<feature type="region of interest" description="Disordered" evidence="22">
    <location>
        <begin position="432"/>
        <end position="463"/>
    </location>
</feature>
<feature type="transmembrane region" description="Helical" evidence="23">
    <location>
        <begin position="955"/>
        <end position="977"/>
    </location>
</feature>
<evidence type="ECO:0000256" key="13">
    <source>
        <dbReference type="ARBA" id="ARBA00022989"/>
    </source>
</evidence>
<evidence type="ECO:0000313" key="25">
    <source>
        <dbReference type="EMBL" id="KDN46643.1"/>
    </source>
</evidence>
<dbReference type="GO" id="GO:0005886">
    <property type="term" value="C:plasma membrane"/>
    <property type="evidence" value="ECO:0007669"/>
    <property type="project" value="UniProtKB-SubCell"/>
</dbReference>
<dbReference type="InterPro" id="IPR006414">
    <property type="entry name" value="P-type_ATPase_IID"/>
</dbReference>
<dbReference type="InParanoid" id="A0A066W254"/>
<comment type="caution">
    <text evidence="25">The sequence shown here is derived from an EMBL/GenBank/DDBJ whole genome shotgun (WGS) entry which is preliminary data.</text>
</comment>
<dbReference type="InterPro" id="IPR023299">
    <property type="entry name" value="ATPase_P-typ_cyto_dom_N"/>
</dbReference>
<dbReference type="NCBIfam" id="TIGR01523">
    <property type="entry name" value="ATPase-IID_K-Na"/>
    <property type="match status" value="1"/>
</dbReference>
<protein>
    <recommendedName>
        <fullName evidence="19">P-type Na(+) transporter</fullName>
        <ecNumber evidence="19">7.2.2.3</ecNumber>
    </recommendedName>
</protein>
<dbReference type="InterPro" id="IPR036412">
    <property type="entry name" value="HAD-like_sf"/>
</dbReference>
<accession>A0A066W254</accession>
<comment type="catalytic activity">
    <reaction evidence="20">
        <text>K(+)(in) + ATP + H2O = K(+)(out) + ADP + phosphate + H(+)</text>
        <dbReference type="Rhea" id="RHEA:75815"/>
        <dbReference type="ChEBI" id="CHEBI:15377"/>
        <dbReference type="ChEBI" id="CHEBI:15378"/>
        <dbReference type="ChEBI" id="CHEBI:29103"/>
        <dbReference type="ChEBI" id="CHEBI:30616"/>
        <dbReference type="ChEBI" id="CHEBI:43474"/>
        <dbReference type="ChEBI" id="CHEBI:456216"/>
    </reaction>
</comment>
<feature type="region of interest" description="Disordered" evidence="22">
    <location>
        <begin position="1"/>
        <end position="23"/>
    </location>
</feature>
<dbReference type="Pfam" id="PF00122">
    <property type="entry name" value="E1-E2_ATPase"/>
    <property type="match status" value="1"/>
</dbReference>
<dbReference type="InterPro" id="IPR023298">
    <property type="entry name" value="ATPase_P-typ_TM_dom_sf"/>
</dbReference>
<keyword evidence="4" id="KW-1003">Cell membrane</keyword>
<dbReference type="OMA" id="NGQEYSM"/>
<dbReference type="FunFam" id="1.20.1110.10:FF:000015">
    <property type="entry name" value="Sodium ion P-type ATPase"/>
    <property type="match status" value="1"/>
</dbReference>
<feature type="transmembrane region" description="Helical" evidence="23">
    <location>
        <begin position="89"/>
        <end position="107"/>
    </location>
</feature>
<evidence type="ECO:0000256" key="6">
    <source>
        <dbReference type="ARBA" id="ARBA00022692"/>
    </source>
</evidence>
<dbReference type="FunFam" id="3.40.1110.10:FF:000039">
    <property type="entry name" value="Sodium P-type ATPase"/>
    <property type="match status" value="1"/>
</dbReference>
<dbReference type="HOGENOM" id="CLU_002360_3_0_1"/>
<keyword evidence="9" id="KW-0067">ATP-binding</keyword>
<dbReference type="GO" id="GO:0005524">
    <property type="term" value="F:ATP binding"/>
    <property type="evidence" value="ECO:0007669"/>
    <property type="project" value="UniProtKB-KW"/>
</dbReference>
<dbReference type="InterPro" id="IPR006068">
    <property type="entry name" value="ATPase_P-typ_cation-transptr_C"/>
</dbReference>
<dbReference type="SMART" id="SM00831">
    <property type="entry name" value="Cation_ATPase_N"/>
    <property type="match status" value="1"/>
</dbReference>
<feature type="transmembrane region" description="Helical" evidence="23">
    <location>
        <begin position="830"/>
        <end position="851"/>
    </location>
</feature>
<evidence type="ECO:0000256" key="19">
    <source>
        <dbReference type="ARBA" id="ARBA00035029"/>
    </source>
</evidence>
<keyword evidence="12" id="KW-1278">Translocase</keyword>
<dbReference type="PANTHER" id="PTHR42861">
    <property type="entry name" value="CALCIUM-TRANSPORTING ATPASE"/>
    <property type="match status" value="1"/>
</dbReference>
<keyword evidence="17" id="KW-0739">Sodium transport</keyword>
<evidence type="ECO:0000256" key="1">
    <source>
        <dbReference type="ARBA" id="ARBA00001946"/>
    </source>
</evidence>
<dbReference type="Gene3D" id="1.20.1110.10">
    <property type="entry name" value="Calcium-transporting ATPase, transmembrane domain"/>
    <property type="match status" value="2"/>
</dbReference>
<dbReference type="Gene3D" id="2.70.150.10">
    <property type="entry name" value="Calcium-transporting ATPase, cytoplasmic transduction domain A"/>
    <property type="match status" value="1"/>
</dbReference>
<feature type="transmembrane region" description="Helical" evidence="23">
    <location>
        <begin position="867"/>
        <end position="887"/>
    </location>
</feature>
<comment type="similarity">
    <text evidence="18">Belongs to the cation transport ATPase (P-type) (TC 3.A.3) family. Type IID subfamily.</text>
</comment>
<dbReference type="InterPro" id="IPR004014">
    <property type="entry name" value="ATPase_P-typ_cation-transptr_N"/>
</dbReference>
<dbReference type="Pfam" id="PF13246">
    <property type="entry name" value="Cation_ATPase"/>
    <property type="match status" value="1"/>
</dbReference>
<dbReference type="SFLD" id="SFLDF00027">
    <property type="entry name" value="p-type_atpase"/>
    <property type="match status" value="1"/>
</dbReference>
<keyword evidence="10" id="KW-0460">Magnesium</keyword>
<evidence type="ECO:0000256" key="7">
    <source>
        <dbReference type="ARBA" id="ARBA00022723"/>
    </source>
</evidence>
<feature type="transmembrane region" description="Helical" evidence="23">
    <location>
        <begin position="1039"/>
        <end position="1058"/>
    </location>
</feature>
<evidence type="ECO:0000256" key="3">
    <source>
        <dbReference type="ARBA" id="ARBA00022448"/>
    </source>
</evidence>
<evidence type="ECO:0000256" key="11">
    <source>
        <dbReference type="ARBA" id="ARBA00022958"/>
    </source>
</evidence>
<feature type="compositionally biased region" description="Polar residues" evidence="22">
    <location>
        <begin position="8"/>
        <end position="17"/>
    </location>
</feature>
<evidence type="ECO:0000256" key="18">
    <source>
        <dbReference type="ARBA" id="ARBA00035017"/>
    </source>
</evidence>
<dbReference type="FunCoup" id="A0A066W254">
    <property type="interactions" value="42"/>
</dbReference>
<dbReference type="Gene3D" id="3.40.1110.10">
    <property type="entry name" value="Calcium-transporting ATPase, cytoplasmic domain N"/>
    <property type="match status" value="1"/>
</dbReference>
<comment type="catalytic activity">
    <reaction evidence="21">
        <text>Na(+)(in) + ATP + H2O = Na(+)(out) + ADP + phosphate + H(+)</text>
        <dbReference type="Rhea" id="RHEA:14633"/>
        <dbReference type="ChEBI" id="CHEBI:15377"/>
        <dbReference type="ChEBI" id="CHEBI:15378"/>
        <dbReference type="ChEBI" id="CHEBI:29101"/>
        <dbReference type="ChEBI" id="CHEBI:30616"/>
        <dbReference type="ChEBI" id="CHEBI:43474"/>
        <dbReference type="ChEBI" id="CHEBI:456216"/>
        <dbReference type="EC" id="7.2.2.3"/>
    </reaction>
    <physiologicalReaction direction="left-to-right" evidence="21">
        <dbReference type="Rhea" id="RHEA:14634"/>
    </physiologicalReaction>
</comment>
<evidence type="ECO:0000256" key="9">
    <source>
        <dbReference type="ARBA" id="ARBA00022840"/>
    </source>
</evidence>
<keyword evidence="13 23" id="KW-1133">Transmembrane helix</keyword>
<dbReference type="SFLD" id="SFLDG00002">
    <property type="entry name" value="C1.7:_P-type_atpase_like"/>
    <property type="match status" value="1"/>
</dbReference>
<dbReference type="SUPFAM" id="SSF56784">
    <property type="entry name" value="HAD-like"/>
    <property type="match status" value="1"/>
</dbReference>
<evidence type="ECO:0000259" key="24">
    <source>
        <dbReference type="SMART" id="SM00831"/>
    </source>
</evidence>
<feature type="transmembrane region" description="Helical" evidence="23">
    <location>
        <begin position="310"/>
        <end position="334"/>
    </location>
</feature>
<feature type="transmembrane region" description="Helical" evidence="23">
    <location>
        <begin position="340"/>
        <end position="364"/>
    </location>
</feature>
<dbReference type="SUPFAM" id="SSF81665">
    <property type="entry name" value="Calcium ATPase, transmembrane domain M"/>
    <property type="match status" value="1"/>
</dbReference>
<evidence type="ECO:0000256" key="5">
    <source>
        <dbReference type="ARBA" id="ARBA00022538"/>
    </source>
</evidence>
<dbReference type="FunFam" id="3.40.50.1000:FF:000047">
    <property type="entry name" value="Sodium P-type ATPase"/>
    <property type="match status" value="1"/>
</dbReference>
<feature type="compositionally biased region" description="Basic and acidic residues" evidence="22">
    <location>
        <begin position="435"/>
        <end position="463"/>
    </location>
</feature>
<dbReference type="GO" id="GO:0006813">
    <property type="term" value="P:potassium ion transport"/>
    <property type="evidence" value="ECO:0007669"/>
    <property type="project" value="UniProtKB-KW"/>
</dbReference>
<evidence type="ECO:0000256" key="20">
    <source>
        <dbReference type="ARBA" id="ARBA00048599"/>
    </source>
</evidence>
<dbReference type="GeneID" id="25264345"/>
<evidence type="ECO:0000313" key="26">
    <source>
        <dbReference type="Proteomes" id="UP000027361"/>
    </source>
</evidence>
<evidence type="ECO:0000256" key="17">
    <source>
        <dbReference type="ARBA" id="ARBA00023201"/>
    </source>
</evidence>
<dbReference type="Proteomes" id="UP000027361">
    <property type="component" value="Unassembled WGS sequence"/>
</dbReference>
<feature type="transmembrane region" description="Helical" evidence="23">
    <location>
        <begin position="1006"/>
        <end position="1027"/>
    </location>
</feature>
<keyword evidence="7" id="KW-0479">Metal-binding</keyword>
<evidence type="ECO:0000256" key="12">
    <source>
        <dbReference type="ARBA" id="ARBA00022967"/>
    </source>
</evidence>
<dbReference type="SUPFAM" id="SSF81660">
    <property type="entry name" value="Metal cation-transporting ATPase, ATP-binding domain N"/>
    <property type="match status" value="1"/>
</dbReference>
<keyword evidence="3" id="KW-0813">Transport</keyword>
<reference evidence="25 26" key="1">
    <citation type="submission" date="2014-05" db="EMBL/GenBank/DDBJ databases">
        <title>Draft genome sequence of a rare smut relative, Tilletiaria anomala UBC 951.</title>
        <authorList>
            <consortium name="DOE Joint Genome Institute"/>
            <person name="Toome M."/>
            <person name="Kuo A."/>
            <person name="Henrissat B."/>
            <person name="Lipzen A."/>
            <person name="Tritt A."/>
            <person name="Yoshinaga Y."/>
            <person name="Zane M."/>
            <person name="Barry K."/>
            <person name="Grigoriev I.V."/>
            <person name="Spatafora J.W."/>
            <person name="Aimea M.C."/>
        </authorList>
    </citation>
    <scope>NUCLEOTIDE SEQUENCE [LARGE SCALE GENOMIC DNA]</scope>
    <source>
        <strain evidence="25 26">UBC 951</strain>
    </source>
</reference>
<dbReference type="GO" id="GO:0008554">
    <property type="term" value="F:P-type sodium transporter activity"/>
    <property type="evidence" value="ECO:0007669"/>
    <property type="project" value="UniProtKB-EC"/>
</dbReference>
<gene>
    <name evidence="25" type="ORF">K437DRAFT_256149</name>
</gene>
<dbReference type="GO" id="GO:0046872">
    <property type="term" value="F:metal ion binding"/>
    <property type="evidence" value="ECO:0007669"/>
    <property type="project" value="UniProtKB-KW"/>
</dbReference>
<dbReference type="STRING" id="1037660.A0A066W254"/>
<keyword evidence="6 23" id="KW-0812">Transmembrane</keyword>
<dbReference type="InterPro" id="IPR018303">
    <property type="entry name" value="ATPase_P-typ_P_site"/>
</dbReference>
<feature type="transmembrane region" description="Helical" evidence="23">
    <location>
        <begin position="908"/>
        <end position="935"/>
    </location>
</feature>
<evidence type="ECO:0000256" key="15">
    <source>
        <dbReference type="ARBA" id="ARBA00023065"/>
    </source>
</evidence>
<dbReference type="PRINTS" id="PR00119">
    <property type="entry name" value="CATATPASE"/>
</dbReference>
<sequence length="1106" mass="121315">MPMPSRAATLTQSSAYSNRDPDAVGPISRQDALTQAYRYYFEPIVAALESNIDGGLKDREVRERQQQYGPNELDGDSGINYFKIFLNQVVNAMTAVLIIALVVSFAIKSWIEGGVLTGVVAINVIVGYFQELSAEKTMASLRSLASPTARVIRNGQGVTIPSTELVPGDICEITVGDTVPGDLRMIEAMNLEADEALLTGESLPVAKEHANAFPEETGVGDRINMAYMSSNVTRGRGTGIVVATGMNTEIGKIAQALQGNAKRKKIRAVKQNSYGKKLPHHYVQAGALTVWDQIATFLGLNHGTPLQRKLSLLAVLLFLVAILFAIICFLSNNWTDREVIIYAVSVGVSMIPASLSAVLSITMAMGARAMTRRHVIVRKMDAIESLGAVTDICSDKTGTLTQGRMVVKRAWVPASGTFTVSDSEEAFNPNAGEVFKTERQPKDSDPNHAKETSKDGDKVASKELGSDRIKDDECFTDFLNVAALCNNAKVFQAEGEWQAHGDPTECAMQTFACRFDWGRAKLTNKVKGESQRVDDQENAAKYASYGKPAIWKQTAEFPFSSDVKRMCVFYKHRPSETHKAFMKGAVERVLEACTHAQTSEGIVDITENITSNILANMEALADTGLRVLAFAQRDLTKEEAHEGEELDRTQAESGMTFVGLAGIYDPPRASSLPAVLQCQQAGIRVHMLTGDHPGTARAIAKEVGIIPQNTSTWSEERLKASVMTGPAFDKLTEDEIDRLEILPLVIARCAPQTKVRMIEALHRRTCFAAMTGDGVNDAPSLKIADVGLGMGGGSDVAKGASDLVLTDDNFASIVSGIEEGRRTFDNIKKFVLHLLAQNVAQALVLLIGLAFKDATGLSVFPLSPVEVLYIIMVTSGLPAMGLGMSQAQLDIMKRPPHDLKYGIFAPEVLLDLFVYGVWVGLLCLATFTLCLWGFGDGNLGINCNGIYNETCATVFRARGATWTVMTWASLFLAWEVVNTRRSFFRMGKKYPLYSQWFHDTWGKNKFLFSTVVIGFFSVFPLLYIPIINDDVFLHKGISWEWGICFIAILLFFLGVEAWKWAKRVWLRRRSTRDDDVMDEETAAGLEEKPATILERLQKPGPVPTRA</sequence>
<comment type="subcellular location">
    <subcellularLocation>
        <location evidence="2">Cell membrane</location>
        <topology evidence="2">Multi-pass membrane protein</topology>
    </subcellularLocation>
</comment>
<dbReference type="AlphaFoldDB" id="A0A066W254"/>
<keyword evidence="5" id="KW-0633">Potassium transport</keyword>
<dbReference type="PROSITE" id="PS00154">
    <property type="entry name" value="ATPASE_E1_E2"/>
    <property type="match status" value="1"/>
</dbReference>
<proteinExistence type="inferred from homology"/>
<keyword evidence="8" id="KW-0547">Nucleotide-binding</keyword>
<evidence type="ECO:0000256" key="10">
    <source>
        <dbReference type="ARBA" id="ARBA00022842"/>
    </source>
</evidence>
<evidence type="ECO:0000256" key="22">
    <source>
        <dbReference type="SAM" id="MobiDB-lite"/>
    </source>
</evidence>
<dbReference type="EMBL" id="JMSN01000034">
    <property type="protein sequence ID" value="KDN46643.1"/>
    <property type="molecule type" value="Genomic_DNA"/>
</dbReference>
<dbReference type="InterPro" id="IPR008250">
    <property type="entry name" value="ATPase_P-typ_transduc_dom_A_sf"/>
</dbReference>
<dbReference type="SFLD" id="SFLDS00003">
    <property type="entry name" value="Haloacid_Dehalogenase"/>
    <property type="match status" value="1"/>
</dbReference>
<keyword evidence="16 23" id="KW-0472">Membrane</keyword>
<keyword evidence="15" id="KW-0406">Ion transport</keyword>
<dbReference type="RefSeq" id="XP_013243622.1">
    <property type="nucleotide sequence ID" value="XM_013388168.1"/>
</dbReference>
<dbReference type="FunFam" id="2.70.150.10:FF:000016">
    <property type="entry name" value="Calcium-transporting P-type ATPase putative"/>
    <property type="match status" value="1"/>
</dbReference>
<name>A0A066W254_TILAU</name>
<dbReference type="Pfam" id="PF00690">
    <property type="entry name" value="Cation_ATPase_N"/>
    <property type="match status" value="1"/>
</dbReference>
<keyword evidence="11" id="KW-0630">Potassium</keyword>
<feature type="transmembrane region" description="Helical" evidence="23">
    <location>
        <begin position="113"/>
        <end position="129"/>
    </location>
</feature>
<keyword evidence="26" id="KW-1185">Reference proteome</keyword>
<evidence type="ECO:0000256" key="14">
    <source>
        <dbReference type="ARBA" id="ARBA00023053"/>
    </source>
</evidence>
<evidence type="ECO:0000256" key="23">
    <source>
        <dbReference type="SAM" id="Phobius"/>
    </source>
</evidence>
<dbReference type="InterPro" id="IPR001757">
    <property type="entry name" value="P_typ_ATPase"/>
</dbReference>
<dbReference type="InterPro" id="IPR059000">
    <property type="entry name" value="ATPase_P-type_domA"/>
</dbReference>
<dbReference type="NCBIfam" id="TIGR01494">
    <property type="entry name" value="ATPase_P-type"/>
    <property type="match status" value="2"/>
</dbReference>
<dbReference type="SUPFAM" id="SSF81653">
    <property type="entry name" value="Calcium ATPase, transduction domain A"/>
    <property type="match status" value="1"/>
</dbReference>
<dbReference type="Pfam" id="PF00689">
    <property type="entry name" value="Cation_ATPase_C"/>
    <property type="match status" value="1"/>
</dbReference>
<evidence type="ECO:0000256" key="4">
    <source>
        <dbReference type="ARBA" id="ARBA00022475"/>
    </source>
</evidence>
<dbReference type="InterPro" id="IPR044492">
    <property type="entry name" value="P_typ_ATPase_HD_dom"/>
</dbReference>